<evidence type="ECO:0008006" key="8">
    <source>
        <dbReference type="Google" id="ProtNLM"/>
    </source>
</evidence>
<dbReference type="GO" id="GO:0005524">
    <property type="term" value="F:ATP binding"/>
    <property type="evidence" value="ECO:0007669"/>
    <property type="project" value="UniProtKB-KW"/>
</dbReference>
<dbReference type="InterPro" id="IPR023465">
    <property type="entry name" value="Riboflavin_kinase_dom_sf"/>
</dbReference>
<dbReference type="AlphaFoldDB" id="A0AAU9LLX5"/>
<dbReference type="GO" id="GO:0008531">
    <property type="term" value="F:riboflavin kinase activity"/>
    <property type="evidence" value="ECO:0007669"/>
    <property type="project" value="InterPro"/>
</dbReference>
<proteinExistence type="predicted"/>
<keyword evidence="7" id="KW-1185">Reference proteome</keyword>
<protein>
    <recommendedName>
        <fullName evidence="8">Riboflavin kinase</fullName>
    </recommendedName>
</protein>
<dbReference type="PANTHER" id="PTHR22749">
    <property type="entry name" value="RIBOFLAVIN KINASE/FMN ADENYLYLTRANSFERASE"/>
    <property type="match status" value="1"/>
</dbReference>
<dbReference type="InterPro" id="IPR023214">
    <property type="entry name" value="HAD_sf"/>
</dbReference>
<dbReference type="PANTHER" id="PTHR22749:SF6">
    <property type="entry name" value="RIBOFLAVIN KINASE"/>
    <property type="match status" value="1"/>
</dbReference>
<keyword evidence="4" id="KW-0547">Nucleotide-binding</keyword>
<evidence type="ECO:0000256" key="2">
    <source>
        <dbReference type="ARBA" id="ARBA00022643"/>
    </source>
</evidence>
<dbReference type="Gene3D" id="3.40.50.1000">
    <property type="entry name" value="HAD superfamily/HAD-like"/>
    <property type="match status" value="1"/>
</dbReference>
<keyword evidence="2" id="KW-0288">FMN</keyword>
<dbReference type="SUPFAM" id="SSF56784">
    <property type="entry name" value="HAD-like"/>
    <property type="match status" value="1"/>
</dbReference>
<dbReference type="SUPFAM" id="SSF82114">
    <property type="entry name" value="Riboflavin kinase-like"/>
    <property type="match status" value="1"/>
</dbReference>
<accession>A0AAU9LLX5</accession>
<sequence>MRPTNAWKESFAAIVDGDEVKAGKPSPEIFLEASKRLNIDPSKCLVIEDSLPGIAAAKAANMEVVVVPSLPKQSYLYTDADAVITSLLDLHPEKWGLTPFEDWIDGTLPLEPWYIGGPVIKGYGRGSKEPWLLHKFDKDFYGEELHLLVVGYIRPVVLSELNSSCYSATVTDTDGMMAGKLPIT</sequence>
<evidence type="ECO:0000256" key="3">
    <source>
        <dbReference type="ARBA" id="ARBA00022679"/>
    </source>
</evidence>
<evidence type="ECO:0000256" key="1">
    <source>
        <dbReference type="ARBA" id="ARBA00022630"/>
    </source>
</evidence>
<dbReference type="NCBIfam" id="TIGR01509">
    <property type="entry name" value="HAD-SF-IA-v3"/>
    <property type="match status" value="1"/>
</dbReference>
<evidence type="ECO:0000313" key="6">
    <source>
        <dbReference type="EMBL" id="CAH1413433.1"/>
    </source>
</evidence>
<dbReference type="GO" id="GO:0009231">
    <property type="term" value="P:riboflavin biosynthetic process"/>
    <property type="evidence" value="ECO:0007669"/>
    <property type="project" value="InterPro"/>
</dbReference>
<evidence type="ECO:0000313" key="7">
    <source>
        <dbReference type="Proteomes" id="UP001157418"/>
    </source>
</evidence>
<dbReference type="Gene3D" id="2.40.30.30">
    <property type="entry name" value="Riboflavin kinase-like"/>
    <property type="match status" value="1"/>
</dbReference>
<dbReference type="Proteomes" id="UP001157418">
    <property type="component" value="Unassembled WGS sequence"/>
</dbReference>
<reference evidence="6 7" key="1">
    <citation type="submission" date="2022-01" db="EMBL/GenBank/DDBJ databases">
        <authorList>
            <person name="Xiong W."/>
            <person name="Schranz E."/>
        </authorList>
    </citation>
    <scope>NUCLEOTIDE SEQUENCE [LARGE SCALE GENOMIC DNA]</scope>
</reference>
<keyword evidence="1" id="KW-0285">Flavoprotein</keyword>
<keyword evidence="3" id="KW-0808">Transferase</keyword>
<gene>
    <name evidence="6" type="ORF">LVIROSA_LOCUS1394</name>
</gene>
<evidence type="ECO:0000256" key="4">
    <source>
        <dbReference type="ARBA" id="ARBA00022741"/>
    </source>
</evidence>
<dbReference type="CDD" id="cd07505">
    <property type="entry name" value="HAD_BPGM-like"/>
    <property type="match status" value="1"/>
</dbReference>
<dbReference type="EMBL" id="CAKMRJ010000001">
    <property type="protein sequence ID" value="CAH1413433.1"/>
    <property type="molecule type" value="Genomic_DNA"/>
</dbReference>
<evidence type="ECO:0000256" key="5">
    <source>
        <dbReference type="ARBA" id="ARBA00022840"/>
    </source>
</evidence>
<organism evidence="6 7">
    <name type="scientific">Lactuca virosa</name>
    <dbReference type="NCBI Taxonomy" id="75947"/>
    <lineage>
        <taxon>Eukaryota</taxon>
        <taxon>Viridiplantae</taxon>
        <taxon>Streptophyta</taxon>
        <taxon>Embryophyta</taxon>
        <taxon>Tracheophyta</taxon>
        <taxon>Spermatophyta</taxon>
        <taxon>Magnoliopsida</taxon>
        <taxon>eudicotyledons</taxon>
        <taxon>Gunneridae</taxon>
        <taxon>Pentapetalae</taxon>
        <taxon>asterids</taxon>
        <taxon>campanulids</taxon>
        <taxon>Asterales</taxon>
        <taxon>Asteraceae</taxon>
        <taxon>Cichorioideae</taxon>
        <taxon>Cichorieae</taxon>
        <taxon>Lactucinae</taxon>
        <taxon>Lactuca</taxon>
    </lineage>
</organism>
<dbReference type="InterPro" id="IPR036412">
    <property type="entry name" value="HAD-like_sf"/>
</dbReference>
<dbReference type="GO" id="GO:0009398">
    <property type="term" value="P:FMN biosynthetic process"/>
    <property type="evidence" value="ECO:0007669"/>
    <property type="project" value="TreeGrafter"/>
</dbReference>
<name>A0AAU9LLX5_9ASTR</name>
<dbReference type="InterPro" id="IPR023468">
    <property type="entry name" value="Riboflavin_kinase"/>
</dbReference>
<comment type="caution">
    <text evidence="6">The sequence shown here is derived from an EMBL/GenBank/DDBJ whole genome shotgun (WGS) entry which is preliminary data.</text>
</comment>
<dbReference type="InterPro" id="IPR006439">
    <property type="entry name" value="HAD-SF_hydro_IA"/>
</dbReference>
<dbReference type="Pfam" id="PF00702">
    <property type="entry name" value="Hydrolase"/>
    <property type="match status" value="1"/>
</dbReference>
<keyword evidence="5" id="KW-0067">ATP-binding</keyword>